<evidence type="ECO:0008006" key="5">
    <source>
        <dbReference type="Google" id="ProtNLM"/>
    </source>
</evidence>
<feature type="region of interest" description="Disordered" evidence="2">
    <location>
        <begin position="97"/>
        <end position="121"/>
    </location>
</feature>
<dbReference type="InParanoid" id="A0A6L2PCI2"/>
<organism evidence="3 4">
    <name type="scientific">Coptotermes formosanus</name>
    <name type="common">Formosan subterranean termite</name>
    <dbReference type="NCBI Taxonomy" id="36987"/>
    <lineage>
        <taxon>Eukaryota</taxon>
        <taxon>Metazoa</taxon>
        <taxon>Ecdysozoa</taxon>
        <taxon>Arthropoda</taxon>
        <taxon>Hexapoda</taxon>
        <taxon>Insecta</taxon>
        <taxon>Pterygota</taxon>
        <taxon>Neoptera</taxon>
        <taxon>Polyneoptera</taxon>
        <taxon>Dictyoptera</taxon>
        <taxon>Blattodea</taxon>
        <taxon>Blattoidea</taxon>
        <taxon>Termitoidae</taxon>
        <taxon>Rhinotermitidae</taxon>
        <taxon>Coptotermes</taxon>
    </lineage>
</organism>
<dbReference type="AlphaFoldDB" id="A0A6L2PCI2"/>
<dbReference type="OrthoDB" id="8195082at2759"/>
<feature type="compositionally biased region" description="Low complexity" evidence="2">
    <location>
        <begin position="101"/>
        <end position="114"/>
    </location>
</feature>
<proteinExistence type="predicted"/>
<dbReference type="EMBL" id="BLKM01000205">
    <property type="protein sequence ID" value="GFG30263.1"/>
    <property type="molecule type" value="Genomic_DNA"/>
</dbReference>
<evidence type="ECO:0000313" key="4">
    <source>
        <dbReference type="Proteomes" id="UP000502823"/>
    </source>
</evidence>
<comment type="caution">
    <text evidence="3">The sequence shown here is derived from an EMBL/GenBank/DDBJ whole genome shotgun (WGS) entry which is preliminary data.</text>
</comment>
<dbReference type="GO" id="GO:0042302">
    <property type="term" value="F:structural constituent of cuticle"/>
    <property type="evidence" value="ECO:0007669"/>
    <property type="project" value="UniProtKB-UniRule"/>
</dbReference>
<evidence type="ECO:0000256" key="2">
    <source>
        <dbReference type="SAM" id="MobiDB-lite"/>
    </source>
</evidence>
<dbReference type="InterPro" id="IPR000618">
    <property type="entry name" value="Insect_cuticle"/>
</dbReference>
<dbReference type="Proteomes" id="UP000502823">
    <property type="component" value="Unassembled WGS sequence"/>
</dbReference>
<keyword evidence="4" id="KW-1185">Reference proteome</keyword>
<protein>
    <recommendedName>
        <fullName evidence="5">Cuticle protein</fullName>
    </recommendedName>
</protein>
<feature type="region of interest" description="Disordered" evidence="2">
    <location>
        <begin position="1"/>
        <end position="62"/>
    </location>
</feature>
<evidence type="ECO:0000256" key="1">
    <source>
        <dbReference type="PROSITE-ProRule" id="PRU00497"/>
    </source>
</evidence>
<dbReference type="PROSITE" id="PS51155">
    <property type="entry name" value="CHIT_BIND_RR_2"/>
    <property type="match status" value="1"/>
</dbReference>
<dbReference type="Pfam" id="PF00379">
    <property type="entry name" value="Chitin_bind_4"/>
    <property type="match status" value="1"/>
</dbReference>
<name>A0A6L2PCI2_COPFO</name>
<gene>
    <name evidence="3" type="ORF">Cfor_11807</name>
</gene>
<evidence type="ECO:0000313" key="3">
    <source>
        <dbReference type="EMBL" id="GFG30263.1"/>
    </source>
</evidence>
<keyword evidence="1" id="KW-0193">Cuticle</keyword>
<reference evidence="4" key="1">
    <citation type="submission" date="2020-01" db="EMBL/GenBank/DDBJ databases">
        <title>Draft genome sequence of the Termite Coptotermes fromosanus.</title>
        <authorList>
            <person name="Itakura S."/>
            <person name="Yosikawa Y."/>
            <person name="Umezawa K."/>
        </authorList>
    </citation>
    <scope>NUCLEOTIDE SEQUENCE [LARGE SCALE GENOMIC DNA]</scope>
</reference>
<accession>A0A6L2PCI2</accession>
<sequence>MGQNRNQQFQFVSAPIQQNKVSSREVNQIGSTQAFRHSKQTGADVQERFQQPPQAQSPEEKFSLTTARNIIVPFLQVSSQEHSFQPSTQTFQTVSFPTSRQGFQPSSSFSAQQQIPGPVQQNKRPAVQAKDQTFQTTNQRSAQIKATSVQKTVHQAQQLQNGIQQAHILLHQQQRTQGATRKPPSSVQTFITQQFSTQTQPLTQQQSIAQETSFHMLNPRQQTVHEFKSTQLQQQQSSQKKAVQNQQTVDVTMLSPEEELFQKQARNAKYSFHSTINDNIMDNNQVRQEKRNGLELSGLYSYSDGFYKRTVHYKADEHGYRVTKEEIEPIGSGPQVNPDGDAVVSTNIAGVNNMYSITAADIRQLQEPEEDTEI</sequence>